<sequence>MGEKLRYLLSMSSRRHYFQGERTEFSQKPVFNSRGYPAEASSTVPPSLLKSDRLDEFNGLWTSGWLAEDMKPLSLIWSRGTASP</sequence>
<gene>
    <name evidence="1" type="ORF">FOXG_17996</name>
</gene>
<organism evidence="1 2">
    <name type="scientific">Fusarium oxysporum f. sp. lycopersici (strain 4287 / CBS 123668 / FGSC 9935 / NRRL 34936)</name>
    <name type="common">Fusarium vascular wilt of tomato</name>
    <dbReference type="NCBI Taxonomy" id="426428"/>
    <lineage>
        <taxon>Eukaryota</taxon>
        <taxon>Fungi</taxon>
        <taxon>Dikarya</taxon>
        <taxon>Ascomycota</taxon>
        <taxon>Pezizomycotina</taxon>
        <taxon>Sordariomycetes</taxon>
        <taxon>Hypocreomycetidae</taxon>
        <taxon>Hypocreales</taxon>
        <taxon>Nectriaceae</taxon>
        <taxon>Fusarium</taxon>
        <taxon>Fusarium oxysporum species complex</taxon>
    </lineage>
</organism>
<proteinExistence type="predicted"/>
<dbReference type="KEGG" id="fox:FOXG_17996"/>
<dbReference type="EMBL" id="DS231696">
    <property type="protein sequence ID" value="KNA95444.1"/>
    <property type="molecule type" value="Genomic_DNA"/>
</dbReference>
<dbReference type="AlphaFoldDB" id="A0A0J9U8Y2"/>
<dbReference type="Proteomes" id="UP000009097">
    <property type="component" value="Unassembled WGS sequence"/>
</dbReference>
<reference evidence="1" key="2">
    <citation type="journal article" date="2010" name="Nature">
        <title>Comparative genomics reveals mobile pathogenicity chromosomes in Fusarium.</title>
        <authorList>
            <person name="Ma L.J."/>
            <person name="van der Does H.C."/>
            <person name="Borkovich K.A."/>
            <person name="Coleman J.J."/>
            <person name="Daboussi M.J."/>
            <person name="Di Pietro A."/>
            <person name="Dufresne M."/>
            <person name="Freitag M."/>
            <person name="Grabherr M."/>
            <person name="Henrissat B."/>
            <person name="Houterman P.M."/>
            <person name="Kang S."/>
            <person name="Shim W.B."/>
            <person name="Woloshuk C."/>
            <person name="Xie X."/>
            <person name="Xu J.R."/>
            <person name="Antoniw J."/>
            <person name="Baker S.E."/>
            <person name="Bluhm B.H."/>
            <person name="Breakspear A."/>
            <person name="Brown D.W."/>
            <person name="Butchko R.A."/>
            <person name="Chapman S."/>
            <person name="Coulson R."/>
            <person name="Coutinho P.M."/>
            <person name="Danchin E.G."/>
            <person name="Diener A."/>
            <person name="Gale L.R."/>
            <person name="Gardiner D.M."/>
            <person name="Goff S."/>
            <person name="Hammond-Kosack K.E."/>
            <person name="Hilburn K."/>
            <person name="Hua-Van A."/>
            <person name="Jonkers W."/>
            <person name="Kazan K."/>
            <person name="Kodira C.D."/>
            <person name="Koehrsen M."/>
            <person name="Kumar L."/>
            <person name="Lee Y.H."/>
            <person name="Li L."/>
            <person name="Manners J.M."/>
            <person name="Miranda-Saavedra D."/>
            <person name="Mukherjee M."/>
            <person name="Park G."/>
            <person name="Park J."/>
            <person name="Park S.Y."/>
            <person name="Proctor R.H."/>
            <person name="Regev A."/>
            <person name="Ruiz-Roldan M.C."/>
            <person name="Sain D."/>
            <person name="Sakthikumar S."/>
            <person name="Sykes S."/>
            <person name="Schwartz D.C."/>
            <person name="Turgeon B.G."/>
            <person name="Wapinski I."/>
            <person name="Yoder O."/>
            <person name="Young S."/>
            <person name="Zeng Q."/>
            <person name="Zhou S."/>
            <person name="Galagan J."/>
            <person name="Cuomo C.A."/>
            <person name="Kistler H.C."/>
            <person name="Rep M."/>
        </authorList>
    </citation>
    <scope>NUCLEOTIDE SEQUENCE [LARGE SCALE GENOMIC DNA]</scope>
    <source>
        <strain evidence="1">4287</strain>
    </source>
</reference>
<dbReference type="GeneID" id="28958702"/>
<protein>
    <submittedName>
        <fullName evidence="1">Uncharacterized protein</fullName>
    </submittedName>
</protein>
<evidence type="ECO:0000313" key="2">
    <source>
        <dbReference type="Proteomes" id="UP000009097"/>
    </source>
</evidence>
<dbReference type="VEuPathDB" id="FungiDB:FOXG_17996"/>
<reference evidence="1" key="1">
    <citation type="submission" date="2007-04" db="EMBL/GenBank/DDBJ databases">
        <authorList>
            <consortium name="The Broad Institute Genome Sequencing Platform"/>
            <person name="Birren B."/>
            <person name="Lander E."/>
            <person name="Galagan J."/>
            <person name="Nusbaum C."/>
            <person name="Devon K."/>
            <person name="Ma L.-J."/>
            <person name="Jaffe D."/>
            <person name="Butler J."/>
            <person name="Alvarez P."/>
            <person name="Gnerre S."/>
            <person name="Grabherr M."/>
            <person name="Kleber M."/>
            <person name="Mauceli E."/>
            <person name="Brockman W."/>
            <person name="MacCallum I.A."/>
            <person name="Young S."/>
            <person name="LaButti K."/>
            <person name="DeCaprio D."/>
            <person name="Crawford M."/>
            <person name="Koehrsen M."/>
            <person name="Engels R."/>
            <person name="Montgomery P."/>
            <person name="Pearson M."/>
            <person name="Howarth C."/>
            <person name="Larson L."/>
            <person name="White J."/>
            <person name="O'Leary S."/>
            <person name="Kodira C."/>
            <person name="Zeng Q."/>
            <person name="Yandava C."/>
            <person name="Alvarado L."/>
            <person name="Kistler C."/>
            <person name="Shim W.-B."/>
            <person name="Kang S."/>
            <person name="Woloshuk C."/>
        </authorList>
    </citation>
    <scope>NUCLEOTIDE SEQUENCE</scope>
    <source>
        <strain evidence="1">4287</strain>
    </source>
</reference>
<dbReference type="RefSeq" id="XP_018233490.1">
    <property type="nucleotide sequence ID" value="XM_018398026.1"/>
</dbReference>
<name>A0A0J9U8Y2_FUSO4</name>
<evidence type="ECO:0000313" key="1">
    <source>
        <dbReference type="EMBL" id="KNA95444.1"/>
    </source>
</evidence>
<accession>A0A0J9U8Y2</accession>